<evidence type="ECO:0000256" key="4">
    <source>
        <dbReference type="ARBA" id="ARBA00047942"/>
    </source>
</evidence>
<accession>A0A833J0Q0</accession>
<dbReference type="GO" id="GO:0032259">
    <property type="term" value="P:methylation"/>
    <property type="evidence" value="ECO:0007669"/>
    <property type="project" value="UniProtKB-KW"/>
</dbReference>
<protein>
    <recommendedName>
        <fullName evidence="1">site-specific DNA-methyltransferase (adenine-specific)</fullName>
        <ecNumber evidence="1">2.1.1.72</ecNumber>
    </recommendedName>
</protein>
<gene>
    <name evidence="7" type="ORF">F8B43_5188</name>
</gene>
<dbReference type="Proteomes" id="UP000469949">
    <property type="component" value="Unassembled WGS sequence"/>
</dbReference>
<dbReference type="Gene3D" id="3.40.50.150">
    <property type="entry name" value="Vaccinia Virus protein VP39"/>
    <property type="match status" value="1"/>
</dbReference>
<comment type="catalytic activity">
    <reaction evidence="4">
        <text>a 2'-deoxyadenosine in DNA + S-adenosyl-L-methionine = an N(6)-methyl-2'-deoxyadenosine in DNA + S-adenosyl-L-homocysteine + H(+)</text>
        <dbReference type="Rhea" id="RHEA:15197"/>
        <dbReference type="Rhea" id="RHEA-COMP:12418"/>
        <dbReference type="Rhea" id="RHEA-COMP:12419"/>
        <dbReference type="ChEBI" id="CHEBI:15378"/>
        <dbReference type="ChEBI" id="CHEBI:57856"/>
        <dbReference type="ChEBI" id="CHEBI:59789"/>
        <dbReference type="ChEBI" id="CHEBI:90615"/>
        <dbReference type="ChEBI" id="CHEBI:90616"/>
        <dbReference type="EC" id="2.1.1.72"/>
    </reaction>
</comment>
<keyword evidence="2 7" id="KW-0489">Methyltransferase</keyword>
<sequence length="148" mass="16640">MTVRILIGDVRERLRTLPDAYFDMVCTSPPYWGLRDYGVAGQIGLERTLGEHLAVMVEVFREVRRVLKPQGTLWLNYGDCYAASPNGRAAADVVGDDRTFRDKPFSTVGPIFDPAYARTLRVGTSNNRNGCTSEDRRRAGSRSRRGLR</sequence>
<dbReference type="GO" id="GO:0003677">
    <property type="term" value="F:DNA binding"/>
    <property type="evidence" value="ECO:0007669"/>
    <property type="project" value="InterPro"/>
</dbReference>
<feature type="domain" description="DNA methylase N-4/N-6" evidence="6">
    <location>
        <begin position="23"/>
        <end position="86"/>
    </location>
</feature>
<evidence type="ECO:0000256" key="1">
    <source>
        <dbReference type="ARBA" id="ARBA00011900"/>
    </source>
</evidence>
<dbReference type="InterPro" id="IPR001091">
    <property type="entry name" value="RM_Methyltransferase"/>
</dbReference>
<dbReference type="PRINTS" id="PR00508">
    <property type="entry name" value="S21N4MTFRASE"/>
</dbReference>
<dbReference type="GO" id="GO:0008170">
    <property type="term" value="F:N-methyltransferase activity"/>
    <property type="evidence" value="ECO:0007669"/>
    <property type="project" value="InterPro"/>
</dbReference>
<feature type="compositionally biased region" description="Polar residues" evidence="5">
    <location>
        <begin position="123"/>
        <end position="132"/>
    </location>
</feature>
<dbReference type="SUPFAM" id="SSF53335">
    <property type="entry name" value="S-adenosyl-L-methionine-dependent methyltransferases"/>
    <property type="match status" value="1"/>
</dbReference>
<name>A0A833J0Q0_9HYPH</name>
<feature type="compositionally biased region" description="Basic residues" evidence="5">
    <location>
        <begin position="139"/>
        <end position="148"/>
    </location>
</feature>
<evidence type="ECO:0000313" key="8">
    <source>
        <dbReference type="Proteomes" id="UP000469949"/>
    </source>
</evidence>
<keyword evidence="3" id="KW-0808">Transferase</keyword>
<evidence type="ECO:0000256" key="2">
    <source>
        <dbReference type="ARBA" id="ARBA00022603"/>
    </source>
</evidence>
<evidence type="ECO:0000256" key="3">
    <source>
        <dbReference type="ARBA" id="ARBA00022679"/>
    </source>
</evidence>
<dbReference type="AlphaFoldDB" id="A0A833J0Q0"/>
<dbReference type="InterPro" id="IPR029063">
    <property type="entry name" value="SAM-dependent_MTases_sf"/>
</dbReference>
<dbReference type="EC" id="2.1.1.72" evidence="1"/>
<feature type="region of interest" description="Disordered" evidence="5">
    <location>
        <begin position="123"/>
        <end position="148"/>
    </location>
</feature>
<evidence type="ECO:0000313" key="7">
    <source>
        <dbReference type="EMBL" id="KAB7782433.1"/>
    </source>
</evidence>
<dbReference type="EMBL" id="WEKV01000020">
    <property type="protein sequence ID" value="KAB7782433.1"/>
    <property type="molecule type" value="Genomic_DNA"/>
</dbReference>
<organism evidence="7 8">
    <name type="scientific">Methylorubrum populi</name>
    <dbReference type="NCBI Taxonomy" id="223967"/>
    <lineage>
        <taxon>Bacteria</taxon>
        <taxon>Pseudomonadati</taxon>
        <taxon>Pseudomonadota</taxon>
        <taxon>Alphaproteobacteria</taxon>
        <taxon>Hyphomicrobiales</taxon>
        <taxon>Methylobacteriaceae</taxon>
        <taxon>Methylorubrum</taxon>
    </lineage>
</organism>
<reference evidence="7 8" key="1">
    <citation type="submission" date="2019-10" db="EMBL/GenBank/DDBJ databases">
        <title>Draft Genome Sequence of the Caffeine Degrading Methylotroph Methylorubrum populi PINKEL.</title>
        <authorList>
            <person name="Dawson S.C."/>
            <person name="Zhang X."/>
            <person name="Wright M.E."/>
            <person name="Sharma G."/>
            <person name="Langner J.T."/>
            <person name="Ditty J.L."/>
            <person name="Subuyuj G.A."/>
        </authorList>
    </citation>
    <scope>NUCLEOTIDE SEQUENCE [LARGE SCALE GENOMIC DNA]</scope>
    <source>
        <strain evidence="7 8">Pinkel</strain>
    </source>
</reference>
<dbReference type="InterPro" id="IPR002941">
    <property type="entry name" value="DNA_methylase_N4/N6"/>
</dbReference>
<dbReference type="GO" id="GO:0009007">
    <property type="term" value="F:site-specific DNA-methyltransferase (adenine-specific) activity"/>
    <property type="evidence" value="ECO:0007669"/>
    <property type="project" value="UniProtKB-EC"/>
</dbReference>
<comment type="caution">
    <text evidence="7">The sequence shown here is derived from an EMBL/GenBank/DDBJ whole genome shotgun (WGS) entry which is preliminary data.</text>
</comment>
<dbReference type="Pfam" id="PF01555">
    <property type="entry name" value="N6_N4_Mtase"/>
    <property type="match status" value="1"/>
</dbReference>
<evidence type="ECO:0000256" key="5">
    <source>
        <dbReference type="SAM" id="MobiDB-lite"/>
    </source>
</evidence>
<evidence type="ECO:0000259" key="6">
    <source>
        <dbReference type="Pfam" id="PF01555"/>
    </source>
</evidence>
<proteinExistence type="predicted"/>